<feature type="binding site" evidence="7">
    <location>
        <position position="427"/>
    </location>
    <ligand>
        <name>Mg(2+)</name>
        <dbReference type="ChEBI" id="CHEBI:18420"/>
        <label>2</label>
    </ligand>
</feature>
<protein>
    <recommendedName>
        <fullName evidence="7">Lysine--tRNA ligase</fullName>
        <ecNumber evidence="7">6.1.1.6</ecNumber>
    </recommendedName>
    <alternativeName>
        <fullName evidence="7">Lysyl-tRNA synthetase</fullName>
        <shortName evidence="7">LysRS</shortName>
    </alternativeName>
</protein>
<dbReference type="PROSITE" id="PS50862">
    <property type="entry name" value="AA_TRNA_LIGASE_II"/>
    <property type="match status" value="1"/>
</dbReference>
<dbReference type="GO" id="GO:0000049">
    <property type="term" value="F:tRNA binding"/>
    <property type="evidence" value="ECO:0007669"/>
    <property type="project" value="TreeGrafter"/>
</dbReference>
<dbReference type="PANTHER" id="PTHR42918:SF15">
    <property type="entry name" value="LYSINE--TRNA LIGASE, CHLOROPLASTIC_MITOCHONDRIAL"/>
    <property type="match status" value="1"/>
</dbReference>
<dbReference type="GO" id="GO:0000287">
    <property type="term" value="F:magnesium ion binding"/>
    <property type="evidence" value="ECO:0007669"/>
    <property type="project" value="UniProtKB-UniRule"/>
</dbReference>
<keyword evidence="1 7" id="KW-0436">Ligase</keyword>
<evidence type="ECO:0000313" key="11">
    <source>
        <dbReference type="EMBL" id="KHL02794.1"/>
    </source>
</evidence>
<reference evidence="11 12" key="1">
    <citation type="submission" date="2014-09" db="EMBL/GenBank/DDBJ databases">
        <title>Genome sequence of Sinomonas sp. MUSC 117.</title>
        <authorList>
            <person name="Lee L.-H."/>
        </authorList>
    </citation>
    <scope>NUCLEOTIDE SEQUENCE [LARGE SCALE GENOMIC DNA]</scope>
    <source>
        <strain evidence="11 12">MUSC 117</strain>
    </source>
</reference>
<feature type="binding site" evidence="7">
    <location>
        <position position="420"/>
    </location>
    <ligand>
        <name>Mg(2+)</name>
        <dbReference type="ChEBI" id="CHEBI:18420"/>
        <label>1</label>
    </ligand>
</feature>
<evidence type="ECO:0000256" key="4">
    <source>
        <dbReference type="ARBA" id="ARBA00022840"/>
    </source>
</evidence>
<dbReference type="InterPro" id="IPR006195">
    <property type="entry name" value="aa-tRNA-synth_II"/>
</dbReference>
<dbReference type="EMBL" id="JTDL01000113">
    <property type="protein sequence ID" value="KHL02794.1"/>
    <property type="molecule type" value="Genomic_DNA"/>
</dbReference>
<evidence type="ECO:0000256" key="2">
    <source>
        <dbReference type="ARBA" id="ARBA00022723"/>
    </source>
</evidence>
<dbReference type="Gene3D" id="3.30.930.10">
    <property type="entry name" value="Bira Bifunctional Protein, Domain 2"/>
    <property type="match status" value="1"/>
</dbReference>
<keyword evidence="4 7" id="KW-0067">ATP-binding</keyword>
<keyword evidence="7 8" id="KW-0460">Magnesium</keyword>
<sequence>MTAQNTVPGAEQALPNGIEPADASEQMHVRLDKRGKLLARGEEPYPVTLERTHSLGEVRAKYPDLEPDTATGDVVGVVGRVVFVRNTGKLCFATLQEGDGTRLQAMLSLANVGDERLADWKSFVDLGDHVYIHGEVISSRRGELSVMADDWKMASKALRPLPTLHAELNEETRVRQRYVDLLMREEARQMVFTRAKITKSVRDTLDSHGYVEVETPMLNLIHGGAAARPFETHLNAFDQRMTLRIATELYLKRAVVGGIERVYEIGRVFRNEGVDSTHSPEFTTLECYEAYADQFTMAERMKEIILNAADVAGTRQIETPQGTIDLDGEWRWLAVYPGLSEAVGEEITPDTPLERLLEIGDRHGVKTDPLWTAEKAVVELFGDIVEPTLMNPTFVYDYPPSAQPLARPHRDDPRLIEAWDLIIGGMERGTAFSELIDPVIQRERLTEQSRLAAEGDDEAMQLDEDFLRALEYGAPPMGGIGLGIDRLVMLFTQAGIRETILFPLLKPEAN</sequence>
<dbReference type="GO" id="GO:0004824">
    <property type="term" value="F:lysine-tRNA ligase activity"/>
    <property type="evidence" value="ECO:0007669"/>
    <property type="project" value="UniProtKB-UniRule"/>
</dbReference>
<feature type="region of interest" description="Disordered" evidence="9">
    <location>
        <begin position="1"/>
        <end position="21"/>
    </location>
</feature>
<dbReference type="EC" id="6.1.1.6" evidence="7"/>
<dbReference type="AlphaFoldDB" id="A0A0B2ALQ4"/>
<feature type="binding site" evidence="7">
    <location>
        <position position="427"/>
    </location>
    <ligand>
        <name>Mg(2+)</name>
        <dbReference type="ChEBI" id="CHEBI:18420"/>
        <label>1</label>
    </ligand>
</feature>
<evidence type="ECO:0000256" key="3">
    <source>
        <dbReference type="ARBA" id="ARBA00022741"/>
    </source>
</evidence>
<keyword evidence="12" id="KW-1185">Reference proteome</keyword>
<evidence type="ECO:0000313" key="12">
    <source>
        <dbReference type="Proteomes" id="UP000030982"/>
    </source>
</evidence>
<comment type="subunit">
    <text evidence="7">Homodimer.</text>
</comment>
<feature type="domain" description="Aminoacyl-transfer RNA synthetases class-II family profile" evidence="10">
    <location>
        <begin position="194"/>
        <end position="507"/>
    </location>
</feature>
<keyword evidence="5 7" id="KW-0030">Aminoacyl-tRNA synthetase</keyword>
<name>A0A0B2ALQ4_9MICC</name>
<comment type="cofactor">
    <cofactor evidence="7 8">
        <name>Mg(2+)</name>
        <dbReference type="ChEBI" id="CHEBI:18420"/>
    </cofactor>
    <text evidence="7 8">Binds 3 Mg(2+) ions per subunit.</text>
</comment>
<evidence type="ECO:0000256" key="6">
    <source>
        <dbReference type="ARBA" id="ARBA00048573"/>
    </source>
</evidence>
<dbReference type="Proteomes" id="UP000030982">
    <property type="component" value="Unassembled WGS sequence"/>
</dbReference>
<comment type="catalytic activity">
    <reaction evidence="6 7 8">
        <text>tRNA(Lys) + L-lysine + ATP = L-lysyl-tRNA(Lys) + AMP + diphosphate</text>
        <dbReference type="Rhea" id="RHEA:20792"/>
        <dbReference type="Rhea" id="RHEA-COMP:9696"/>
        <dbReference type="Rhea" id="RHEA-COMP:9697"/>
        <dbReference type="ChEBI" id="CHEBI:30616"/>
        <dbReference type="ChEBI" id="CHEBI:32551"/>
        <dbReference type="ChEBI" id="CHEBI:33019"/>
        <dbReference type="ChEBI" id="CHEBI:78442"/>
        <dbReference type="ChEBI" id="CHEBI:78529"/>
        <dbReference type="ChEBI" id="CHEBI:456215"/>
        <dbReference type="EC" id="6.1.1.6"/>
    </reaction>
</comment>
<dbReference type="GO" id="GO:0005829">
    <property type="term" value="C:cytosol"/>
    <property type="evidence" value="ECO:0007669"/>
    <property type="project" value="TreeGrafter"/>
</dbReference>
<keyword evidence="3 7" id="KW-0547">Nucleotide-binding</keyword>
<evidence type="ECO:0000256" key="1">
    <source>
        <dbReference type="ARBA" id="ARBA00022598"/>
    </source>
</evidence>
<dbReference type="NCBIfam" id="NF001756">
    <property type="entry name" value="PRK00484.1"/>
    <property type="match status" value="1"/>
</dbReference>
<dbReference type="SUPFAM" id="SSF50249">
    <property type="entry name" value="Nucleic acid-binding proteins"/>
    <property type="match status" value="1"/>
</dbReference>
<comment type="subcellular location">
    <subcellularLocation>
        <location evidence="7">Cytoplasm</location>
    </subcellularLocation>
</comment>
<keyword evidence="2 7" id="KW-0479">Metal-binding</keyword>
<dbReference type="InterPro" id="IPR018149">
    <property type="entry name" value="Lys-tRNA-synth_II_C"/>
</dbReference>
<comment type="similarity">
    <text evidence="7">Belongs to the class-II aminoacyl-tRNA synthetase family.</text>
</comment>
<dbReference type="InterPro" id="IPR045864">
    <property type="entry name" value="aa-tRNA-synth_II/BPL/LPL"/>
</dbReference>
<dbReference type="InterPro" id="IPR012340">
    <property type="entry name" value="NA-bd_OB-fold"/>
</dbReference>
<keyword evidence="7" id="KW-0963">Cytoplasm</keyword>
<dbReference type="SUPFAM" id="SSF55681">
    <property type="entry name" value="Class II aaRS and biotin synthetases"/>
    <property type="match status" value="1"/>
</dbReference>
<dbReference type="InterPro" id="IPR044136">
    <property type="entry name" value="Lys-tRNA-ligase_II_N"/>
</dbReference>
<dbReference type="Pfam" id="PF01336">
    <property type="entry name" value="tRNA_anti-codon"/>
    <property type="match status" value="1"/>
</dbReference>
<evidence type="ECO:0000256" key="9">
    <source>
        <dbReference type="SAM" id="MobiDB-lite"/>
    </source>
</evidence>
<dbReference type="CDD" id="cd04322">
    <property type="entry name" value="LysRS_N"/>
    <property type="match status" value="1"/>
</dbReference>
<dbReference type="InterPro" id="IPR004364">
    <property type="entry name" value="Aa-tRNA-synt_II"/>
</dbReference>
<keyword evidence="7" id="KW-0648">Protein biosynthesis</keyword>
<dbReference type="InterPro" id="IPR004365">
    <property type="entry name" value="NA-bd_OB_tRNA"/>
</dbReference>
<gene>
    <name evidence="7" type="primary">lysS</name>
    <name evidence="11" type="ORF">LK10_11555</name>
</gene>
<evidence type="ECO:0000256" key="8">
    <source>
        <dbReference type="RuleBase" id="RU000336"/>
    </source>
</evidence>
<organism evidence="11 12">
    <name type="scientific">Sinomonas humi</name>
    <dbReference type="NCBI Taxonomy" id="1338436"/>
    <lineage>
        <taxon>Bacteria</taxon>
        <taxon>Bacillati</taxon>
        <taxon>Actinomycetota</taxon>
        <taxon>Actinomycetes</taxon>
        <taxon>Micrococcales</taxon>
        <taxon>Micrococcaceae</taxon>
        <taxon>Sinomonas</taxon>
    </lineage>
</organism>
<dbReference type="PRINTS" id="PR00982">
    <property type="entry name" value="TRNASYNTHLYS"/>
</dbReference>
<dbReference type="GO" id="GO:0006430">
    <property type="term" value="P:lysyl-tRNA aminoacylation"/>
    <property type="evidence" value="ECO:0007669"/>
    <property type="project" value="UniProtKB-UniRule"/>
</dbReference>
<comment type="caution">
    <text evidence="11">The sequence shown here is derived from an EMBL/GenBank/DDBJ whole genome shotgun (WGS) entry which is preliminary data.</text>
</comment>
<dbReference type="Pfam" id="PF00152">
    <property type="entry name" value="tRNA-synt_2"/>
    <property type="match status" value="1"/>
</dbReference>
<dbReference type="GO" id="GO:0005524">
    <property type="term" value="F:ATP binding"/>
    <property type="evidence" value="ECO:0007669"/>
    <property type="project" value="UniProtKB-UniRule"/>
</dbReference>
<evidence type="ECO:0000256" key="7">
    <source>
        <dbReference type="HAMAP-Rule" id="MF_00252"/>
    </source>
</evidence>
<dbReference type="InterPro" id="IPR002313">
    <property type="entry name" value="Lys-tRNA-ligase_II"/>
</dbReference>
<accession>A0A0B2ALQ4</accession>
<proteinExistence type="inferred from homology"/>
<dbReference type="Gene3D" id="2.40.50.140">
    <property type="entry name" value="Nucleic acid-binding proteins"/>
    <property type="match status" value="1"/>
</dbReference>
<evidence type="ECO:0000259" key="10">
    <source>
        <dbReference type="PROSITE" id="PS50862"/>
    </source>
</evidence>
<dbReference type="NCBIfam" id="TIGR00499">
    <property type="entry name" value="lysS_bact"/>
    <property type="match status" value="1"/>
</dbReference>
<dbReference type="PANTHER" id="PTHR42918">
    <property type="entry name" value="LYSYL-TRNA SYNTHETASE"/>
    <property type="match status" value="1"/>
</dbReference>
<dbReference type="STRING" id="1338436.LK10_11555"/>
<dbReference type="HAMAP" id="MF_00252">
    <property type="entry name" value="Lys_tRNA_synth_class2"/>
    <property type="match status" value="1"/>
</dbReference>
<evidence type="ECO:0000256" key="5">
    <source>
        <dbReference type="ARBA" id="ARBA00023146"/>
    </source>
</evidence>